<dbReference type="PATRIC" id="fig|1184387.3.peg.519"/>
<dbReference type="Proteomes" id="UP000054092">
    <property type="component" value="Unassembled WGS sequence"/>
</dbReference>
<reference evidence="8" key="1">
    <citation type="journal article" date="2015" name="MBio">
        <title>Genome-Resolved Metagenomic Analysis Reveals Roles for Candidate Phyla and Other Microbial Community Members in Biogeochemical Transformations in Oil Reservoirs.</title>
        <authorList>
            <person name="Hu P."/>
            <person name="Tom L."/>
            <person name="Singh A."/>
            <person name="Thomas B.C."/>
            <person name="Baker B.J."/>
            <person name="Piceno Y.M."/>
            <person name="Andersen G.L."/>
            <person name="Banfield J.F."/>
        </authorList>
    </citation>
    <scope>NUCLEOTIDE SEQUENCE [LARGE SCALE GENOMIC DNA]</scope>
</reference>
<dbReference type="FunFam" id="3.40.640.10:FF:000033">
    <property type="entry name" value="Aspartate aminotransferase"/>
    <property type="match status" value="1"/>
</dbReference>
<dbReference type="EMBL" id="LGGP01000021">
    <property type="protein sequence ID" value="KUK81997.1"/>
    <property type="molecule type" value="Genomic_DNA"/>
</dbReference>
<accession>A0A117M3A5</accession>
<keyword evidence="4 7" id="KW-0808">Transferase</keyword>
<dbReference type="GO" id="GO:0008483">
    <property type="term" value="F:transaminase activity"/>
    <property type="evidence" value="ECO:0007669"/>
    <property type="project" value="UniProtKB-KW"/>
</dbReference>
<dbReference type="Pfam" id="PF00155">
    <property type="entry name" value="Aminotran_1_2"/>
    <property type="match status" value="1"/>
</dbReference>
<proteinExistence type="inferred from homology"/>
<evidence type="ECO:0000256" key="1">
    <source>
        <dbReference type="ARBA" id="ARBA00001933"/>
    </source>
</evidence>
<dbReference type="InterPro" id="IPR004839">
    <property type="entry name" value="Aminotransferase_I/II_large"/>
</dbReference>
<comment type="similarity">
    <text evidence="2">Belongs to the class-I pyridoxal-phosphate-dependent aminotransferase family.</text>
</comment>
<keyword evidence="3 7" id="KW-0032">Aminotransferase</keyword>
<evidence type="ECO:0000313" key="7">
    <source>
        <dbReference type="EMBL" id="KUK81997.1"/>
    </source>
</evidence>
<gene>
    <name evidence="7" type="ORF">XD94_0220</name>
</gene>
<dbReference type="SUPFAM" id="SSF53383">
    <property type="entry name" value="PLP-dependent transferases"/>
    <property type="match status" value="1"/>
</dbReference>
<dbReference type="PANTHER" id="PTHR46383">
    <property type="entry name" value="ASPARTATE AMINOTRANSFERASE"/>
    <property type="match status" value="1"/>
</dbReference>
<dbReference type="GO" id="GO:0030170">
    <property type="term" value="F:pyridoxal phosphate binding"/>
    <property type="evidence" value="ECO:0007669"/>
    <property type="project" value="InterPro"/>
</dbReference>
<evidence type="ECO:0000256" key="2">
    <source>
        <dbReference type="ARBA" id="ARBA00007441"/>
    </source>
</evidence>
<dbReference type="InterPro" id="IPR050596">
    <property type="entry name" value="AspAT/PAT-like"/>
</dbReference>
<sequence length="385" mass="42352">MDLSHFVSSVTPSATLEFNKKALELARSGEDVVKFTAGEPDFPTPRPIVDAAIKALNEGKTKYTNAAGIDELRKAIALKLQKENNMTYSPEEIVVANGGKQAIYNVLKALLNVGDEVIIISPAWVSYEAQILLCGGVPVIVQADVERDFIPEIGEIESSITDKTKAIMINSPNNPTGAIYPESFLGELADLCIKEDLFVISDEVYEKLVFDASHLSVASMNGMKERSAVINAFSKTYAMTGWRVGYSATSTKLAREISKIQSHLTSNVNTMAQYAALKAFEVDTSSMVEEFRKRRDLVVSRLSEIGLKFSKPAGAFYVFIDIRPFLGQRYVNSNEFALGLLEEQKVGMVPGSAFSCEGFIRMSYSSSVEELKKGIDRFGRFLKAI</sequence>
<dbReference type="CDD" id="cd00609">
    <property type="entry name" value="AAT_like"/>
    <property type="match status" value="1"/>
</dbReference>
<evidence type="ECO:0000256" key="5">
    <source>
        <dbReference type="ARBA" id="ARBA00022898"/>
    </source>
</evidence>
<comment type="caution">
    <text evidence="7">The sequence shown here is derived from an EMBL/GenBank/DDBJ whole genome shotgun (WGS) entry which is preliminary data.</text>
</comment>
<dbReference type="AlphaFoldDB" id="A0A117M3A5"/>
<organism evidence="7 8">
    <name type="scientific">Mesotoga prima</name>
    <dbReference type="NCBI Taxonomy" id="1184387"/>
    <lineage>
        <taxon>Bacteria</taxon>
        <taxon>Thermotogati</taxon>
        <taxon>Thermotogota</taxon>
        <taxon>Thermotogae</taxon>
        <taxon>Kosmotogales</taxon>
        <taxon>Kosmotogaceae</taxon>
        <taxon>Mesotoga</taxon>
    </lineage>
</organism>
<dbReference type="InterPro" id="IPR015421">
    <property type="entry name" value="PyrdxlP-dep_Trfase_major"/>
</dbReference>
<comment type="cofactor">
    <cofactor evidence="1">
        <name>pyridoxal 5'-phosphate</name>
        <dbReference type="ChEBI" id="CHEBI:597326"/>
    </cofactor>
</comment>
<evidence type="ECO:0000256" key="4">
    <source>
        <dbReference type="ARBA" id="ARBA00022679"/>
    </source>
</evidence>
<evidence type="ECO:0000256" key="3">
    <source>
        <dbReference type="ARBA" id="ARBA00022576"/>
    </source>
</evidence>
<dbReference type="InterPro" id="IPR015422">
    <property type="entry name" value="PyrdxlP-dep_Trfase_small"/>
</dbReference>
<evidence type="ECO:0000313" key="8">
    <source>
        <dbReference type="Proteomes" id="UP000054092"/>
    </source>
</evidence>
<dbReference type="NCBIfam" id="NF041091">
    <property type="entry name" value="asp_aminotase_Arch"/>
    <property type="match status" value="1"/>
</dbReference>
<dbReference type="Gene3D" id="3.40.640.10">
    <property type="entry name" value="Type I PLP-dependent aspartate aminotransferase-like (Major domain)"/>
    <property type="match status" value="1"/>
</dbReference>
<dbReference type="InterPro" id="IPR015424">
    <property type="entry name" value="PyrdxlP-dep_Trfase"/>
</dbReference>
<evidence type="ECO:0000259" key="6">
    <source>
        <dbReference type="Pfam" id="PF00155"/>
    </source>
</evidence>
<keyword evidence="5" id="KW-0663">Pyridoxal phosphate</keyword>
<protein>
    <submittedName>
        <fullName evidence="7">Aspartate/tyrosine/aromatic aminotransferase</fullName>
    </submittedName>
</protein>
<dbReference type="PANTHER" id="PTHR46383:SF1">
    <property type="entry name" value="ASPARTATE AMINOTRANSFERASE"/>
    <property type="match status" value="1"/>
</dbReference>
<feature type="domain" description="Aminotransferase class I/classII large" evidence="6">
    <location>
        <begin position="31"/>
        <end position="378"/>
    </location>
</feature>
<dbReference type="Gene3D" id="3.90.1150.10">
    <property type="entry name" value="Aspartate Aminotransferase, domain 1"/>
    <property type="match status" value="1"/>
</dbReference>
<dbReference type="GO" id="GO:0006520">
    <property type="term" value="P:amino acid metabolic process"/>
    <property type="evidence" value="ECO:0007669"/>
    <property type="project" value="InterPro"/>
</dbReference>
<name>A0A117M3A5_9BACT</name>